<comment type="caution">
    <text evidence="1">The sequence shown here is derived from an EMBL/GenBank/DDBJ whole genome shotgun (WGS) entry which is preliminary data.</text>
</comment>
<name>A0AAW9D5F3_BURTH</name>
<evidence type="ECO:0000313" key="2">
    <source>
        <dbReference type="Proteomes" id="UP001272137"/>
    </source>
</evidence>
<dbReference type="RefSeq" id="WP_009936871.1">
    <property type="nucleotide sequence ID" value="NZ_CP020390.1"/>
</dbReference>
<dbReference type="Proteomes" id="UP001272137">
    <property type="component" value="Unassembled WGS sequence"/>
</dbReference>
<organism evidence="1 2">
    <name type="scientific">Burkholderia thailandensis</name>
    <dbReference type="NCBI Taxonomy" id="57975"/>
    <lineage>
        <taxon>Bacteria</taxon>
        <taxon>Pseudomonadati</taxon>
        <taxon>Pseudomonadota</taxon>
        <taxon>Betaproteobacteria</taxon>
        <taxon>Burkholderiales</taxon>
        <taxon>Burkholderiaceae</taxon>
        <taxon>Burkholderia</taxon>
        <taxon>pseudomallei group</taxon>
    </lineage>
</organism>
<protein>
    <submittedName>
        <fullName evidence="1">Uncharacterized protein</fullName>
    </submittedName>
</protein>
<dbReference type="EMBL" id="QXCT01000002">
    <property type="protein sequence ID" value="MDW9257099.1"/>
    <property type="molecule type" value="Genomic_DNA"/>
</dbReference>
<evidence type="ECO:0000313" key="1">
    <source>
        <dbReference type="EMBL" id="MDW9257099.1"/>
    </source>
</evidence>
<sequence length="60" mass="6589">MSDISIEGKAAQLSALLTSMYGEGFVTFKRLYDDDQEALIWLAADLVDEIKSAVAEVRHG</sequence>
<proteinExistence type="predicted"/>
<gene>
    <name evidence="1" type="ORF">C7S16_2461</name>
</gene>
<accession>A0AAW9D5F3</accession>
<reference evidence="1" key="1">
    <citation type="submission" date="2018-08" db="EMBL/GenBank/DDBJ databases">
        <title>Identification of Burkholderia cepacia strains that express a Burkholderia pseudomallei-like capsular polysaccharide.</title>
        <authorList>
            <person name="Burtnick M.N."/>
            <person name="Vongsouvath M."/>
            <person name="Newton P."/>
            <person name="Wuthiekanun V."/>
            <person name="Limmathurotsakul D."/>
            <person name="Brett P.J."/>
            <person name="Chantratita N."/>
            <person name="Dance D.A."/>
        </authorList>
    </citation>
    <scope>NUCLEOTIDE SEQUENCE</scope>
    <source>
        <strain evidence="1">SBXCC001</strain>
    </source>
</reference>
<dbReference type="AlphaFoldDB" id="A0AAW9D5F3"/>